<keyword evidence="2" id="KW-1185">Reference proteome</keyword>
<comment type="caution">
    <text evidence="1">The sequence shown here is derived from an EMBL/GenBank/DDBJ whole genome shotgun (WGS) entry which is preliminary data.</text>
</comment>
<dbReference type="RefSeq" id="WP_223929608.1">
    <property type="nucleotide sequence ID" value="NZ_BPTU01000003.1"/>
</dbReference>
<dbReference type="EMBL" id="BPUB01000001">
    <property type="protein sequence ID" value="GJG57387.1"/>
    <property type="molecule type" value="Genomic_DNA"/>
</dbReference>
<sequence length="208" mass="24347">MRWRKNFKSIYSRVAAIMDFEMVDWEKMYWFLRLLIPELKVDGPESDDIKDLLDDVDLNTYGLRRTALNEHIDLAAETAVIDPTKAKMVNAGEPDDTKDPLDKILDEFNEHHFKGWEATSDDQKTKLISIAKSVAEDSDYLTLVVGNSDQNATEAIMTKIIDRIIRQKRKGDMSLYREYQKNDDFKYNMRNVITRMLGNADYLFSYQR</sequence>
<dbReference type="AlphaFoldDB" id="A0A9R1C7D7"/>
<evidence type="ECO:0000313" key="1">
    <source>
        <dbReference type="EMBL" id="GJG57387.1"/>
    </source>
</evidence>
<accession>A0A9R1C7D7</accession>
<protein>
    <submittedName>
        <fullName evidence="1">Uncharacterized protein</fullName>
    </submittedName>
</protein>
<proteinExistence type="predicted"/>
<name>A0A9R1C7D7_9BACT</name>
<organism evidence="1 2">
    <name type="scientific">Prevotella lacticifex</name>
    <dbReference type="NCBI Taxonomy" id="2854755"/>
    <lineage>
        <taxon>Bacteria</taxon>
        <taxon>Pseudomonadati</taxon>
        <taxon>Bacteroidota</taxon>
        <taxon>Bacteroidia</taxon>
        <taxon>Bacteroidales</taxon>
        <taxon>Prevotellaceae</taxon>
        <taxon>Prevotella</taxon>
    </lineage>
</organism>
<reference evidence="1" key="1">
    <citation type="journal article" date="2022" name="Int. J. Syst. Evol. Microbiol.">
        <title>Prevotella lacticifex sp. nov., isolated from the rumen of cows.</title>
        <authorList>
            <person name="Shinkai T."/>
            <person name="Ikeyama N."/>
            <person name="Kumagai M."/>
            <person name="Ohmori H."/>
            <person name="Sakamoto M."/>
            <person name="Ohkuma M."/>
            <person name="Mitsumori M."/>
        </authorList>
    </citation>
    <scope>NUCLEOTIDE SEQUENCE</scope>
    <source>
        <strain evidence="1">R5076</strain>
    </source>
</reference>
<dbReference type="Proteomes" id="UP000825483">
    <property type="component" value="Unassembled WGS sequence"/>
</dbReference>
<gene>
    <name evidence="1" type="ORF">PRLR5076_02380</name>
</gene>
<dbReference type="GeneID" id="72468293"/>
<evidence type="ECO:0000313" key="2">
    <source>
        <dbReference type="Proteomes" id="UP000825483"/>
    </source>
</evidence>